<keyword evidence="4" id="KW-1185">Reference proteome</keyword>
<evidence type="ECO:0000259" key="3">
    <source>
        <dbReference type="Pfam" id="PF10033"/>
    </source>
</evidence>
<dbReference type="PANTHER" id="PTHR13430">
    <property type="match status" value="1"/>
</dbReference>
<dbReference type="Pfam" id="PF10033">
    <property type="entry name" value="ATG13"/>
    <property type="match status" value="1"/>
</dbReference>
<evidence type="ECO:0000313" key="4">
    <source>
        <dbReference type="Proteomes" id="UP000504604"/>
    </source>
</evidence>
<dbReference type="GO" id="GO:0000407">
    <property type="term" value="C:phagophore assembly site"/>
    <property type="evidence" value="ECO:0007669"/>
    <property type="project" value="TreeGrafter"/>
</dbReference>
<dbReference type="InterPro" id="IPR040182">
    <property type="entry name" value="ATG13"/>
</dbReference>
<dbReference type="GO" id="GO:1990316">
    <property type="term" value="C:Atg1/ULK1 kinase complex"/>
    <property type="evidence" value="ECO:0007669"/>
    <property type="project" value="InterPro"/>
</dbReference>
<dbReference type="GO" id="GO:0034497">
    <property type="term" value="P:protein localization to phagophore assembly site"/>
    <property type="evidence" value="ECO:0007669"/>
    <property type="project" value="TreeGrafter"/>
</dbReference>
<sequence length="609" mass="67696">MDLHSYPQAEHGKFEQILNQFLLKSLHIILDSRVPANRPSSRGGEIKKTDKWFNLVLGDRPSAMDSLSFWNRTLMEPMIIDIILVQESPNPSSELTSPAASGTEASTETVVERWMVQYEGQRLMAPQIGEATYKKMYRKSIILLRSVHAMLRLLPAYKAFRKLYSLKQNCDFVINYKVCSFSSPFSRAEEESMKKYSFVPIDIQPGRLSVSVIYREDLSDFNLDVLVSCPPQIITDYVGSPLTEPMRAFPSTPSEKSRPTSVPVRARQSNSSSPFQRPHSWTGGLHEDVSSPQSQPFSVSPPLHRSPYEYSPSPTETYIHRNQNQRFPTHHKTTSDDLLSPPFSSSPSPSPPTYLSGGNTVQSRLRSETAPVSIPHPMMGRSPRFLSPNLSDPSRHSLPPLSPRNTRYDPSSHESSSGIRSMRRLDSLRAGESSSGPINVSSKVARDAKEDSGRFSSLLSSSSSPRVGFSRSSSRLSFQDDFGDCDFSCPFIVDDVDPPDSQASLNPDGTKSSEVSSQASSTAKKSQDAAVGILVHMLKTAPRLRQDSGYYTSQSSKIEFEGEVGAASEFFKPRKTSDALEELKVYKEMKDLLLSKSAARLVGKEKGWT</sequence>
<dbReference type="RefSeq" id="XP_011075837.1">
    <property type="nucleotide sequence ID" value="XM_011077535.2"/>
</dbReference>
<dbReference type="GO" id="GO:0005829">
    <property type="term" value="C:cytosol"/>
    <property type="evidence" value="ECO:0007669"/>
    <property type="project" value="TreeGrafter"/>
</dbReference>
<feature type="compositionally biased region" description="Low complexity" evidence="2">
    <location>
        <begin position="512"/>
        <end position="524"/>
    </location>
</feature>
<dbReference type="InterPro" id="IPR036570">
    <property type="entry name" value="HORMA_dom_sf"/>
</dbReference>
<feature type="domain" description="Autophagy-related protein 13 N-terminal" evidence="3">
    <location>
        <begin position="19"/>
        <end position="218"/>
    </location>
</feature>
<dbReference type="OrthoDB" id="70161at2759"/>
<protein>
    <submittedName>
        <fullName evidence="5">Autophagy-related protein 13a</fullName>
    </submittedName>
</protein>
<feature type="region of interest" description="Disordered" evidence="2">
    <location>
        <begin position="428"/>
        <end position="447"/>
    </location>
</feature>
<dbReference type="GO" id="GO:0000423">
    <property type="term" value="P:mitophagy"/>
    <property type="evidence" value="ECO:0007669"/>
    <property type="project" value="TreeGrafter"/>
</dbReference>
<keyword evidence="1" id="KW-0072">Autophagy</keyword>
<feature type="region of interest" description="Disordered" evidence="2">
    <location>
        <begin position="498"/>
        <end position="524"/>
    </location>
</feature>
<feature type="compositionally biased region" description="Low complexity" evidence="2">
    <location>
        <begin position="290"/>
        <end position="302"/>
    </location>
</feature>
<dbReference type="Proteomes" id="UP000504604">
    <property type="component" value="Linkage group LG4"/>
</dbReference>
<dbReference type="GeneID" id="105160244"/>
<evidence type="ECO:0000313" key="5">
    <source>
        <dbReference type="RefSeq" id="XP_011075837.1"/>
    </source>
</evidence>
<dbReference type="KEGG" id="sind:105160244"/>
<feature type="compositionally biased region" description="Low complexity" evidence="2">
    <location>
        <begin position="390"/>
        <end position="399"/>
    </location>
</feature>
<dbReference type="GO" id="GO:0034727">
    <property type="term" value="P:piecemeal microautophagy of the nucleus"/>
    <property type="evidence" value="ECO:0007669"/>
    <property type="project" value="TreeGrafter"/>
</dbReference>
<proteinExistence type="predicted"/>
<dbReference type="Gramene" id="SIN_1005930.t">
    <property type="protein sequence ID" value="SIN_1005930.t"/>
    <property type="gene ID" value="SIN_1005930"/>
</dbReference>
<dbReference type="InterPro" id="IPR018731">
    <property type="entry name" value="Atg13_N"/>
</dbReference>
<name>A0A6I9SY36_SESIN</name>
<accession>A0A6I9SY36</accession>
<feature type="compositionally biased region" description="Polar residues" evidence="2">
    <location>
        <begin position="501"/>
        <end position="510"/>
    </location>
</feature>
<evidence type="ECO:0000256" key="2">
    <source>
        <dbReference type="SAM" id="MobiDB-lite"/>
    </source>
</evidence>
<organism evidence="4 5">
    <name type="scientific">Sesamum indicum</name>
    <name type="common">Oriental sesame</name>
    <name type="synonym">Sesamum orientale</name>
    <dbReference type="NCBI Taxonomy" id="4182"/>
    <lineage>
        <taxon>Eukaryota</taxon>
        <taxon>Viridiplantae</taxon>
        <taxon>Streptophyta</taxon>
        <taxon>Embryophyta</taxon>
        <taxon>Tracheophyta</taxon>
        <taxon>Spermatophyta</taxon>
        <taxon>Magnoliopsida</taxon>
        <taxon>eudicotyledons</taxon>
        <taxon>Gunneridae</taxon>
        <taxon>Pentapetalae</taxon>
        <taxon>asterids</taxon>
        <taxon>lamiids</taxon>
        <taxon>Lamiales</taxon>
        <taxon>Pedaliaceae</taxon>
        <taxon>Sesamum</taxon>
    </lineage>
</organism>
<dbReference type="InParanoid" id="A0A6I9SY36"/>
<dbReference type="Gene3D" id="3.30.900.10">
    <property type="entry name" value="HORMA domain"/>
    <property type="match status" value="1"/>
</dbReference>
<reference evidence="5" key="1">
    <citation type="submission" date="2025-08" db="UniProtKB">
        <authorList>
            <consortium name="RefSeq"/>
        </authorList>
    </citation>
    <scope>IDENTIFICATION</scope>
</reference>
<evidence type="ECO:0000256" key="1">
    <source>
        <dbReference type="ARBA" id="ARBA00023006"/>
    </source>
</evidence>
<feature type="compositionally biased region" description="Polar residues" evidence="2">
    <location>
        <begin position="432"/>
        <end position="442"/>
    </location>
</feature>
<dbReference type="FunCoup" id="A0A6I9SY36">
    <property type="interactions" value="520"/>
</dbReference>
<feature type="region of interest" description="Disordered" evidence="2">
    <location>
        <begin position="244"/>
        <end position="421"/>
    </location>
</feature>
<gene>
    <name evidence="5" type="primary">LOC105160244</name>
</gene>
<dbReference type="AlphaFoldDB" id="A0A6I9SY36"/>
<feature type="compositionally biased region" description="Polar residues" evidence="2">
    <location>
        <begin position="312"/>
        <end position="327"/>
    </location>
</feature>
<dbReference type="PANTHER" id="PTHR13430:SF4">
    <property type="entry name" value="AUTOPHAGY-RELATED PROTEIN 13"/>
    <property type="match status" value="1"/>
</dbReference>